<dbReference type="AlphaFoldDB" id="E8R182"/>
<name>E8R182_ISOPI</name>
<keyword evidence="3" id="KW-1185">Reference proteome</keyword>
<evidence type="ECO:0008006" key="4">
    <source>
        <dbReference type="Google" id="ProtNLM"/>
    </source>
</evidence>
<organism evidence="2 3">
    <name type="scientific">Isosphaera pallida (strain ATCC 43644 / DSM 9630 / IS1B)</name>
    <dbReference type="NCBI Taxonomy" id="575540"/>
    <lineage>
        <taxon>Bacteria</taxon>
        <taxon>Pseudomonadati</taxon>
        <taxon>Planctomycetota</taxon>
        <taxon>Planctomycetia</taxon>
        <taxon>Isosphaerales</taxon>
        <taxon>Isosphaeraceae</taxon>
        <taxon>Isosphaera</taxon>
    </lineage>
</organism>
<dbReference type="RefSeq" id="WP_013563577.1">
    <property type="nucleotide sequence ID" value="NC_014962.1"/>
</dbReference>
<proteinExistence type="predicted"/>
<protein>
    <recommendedName>
        <fullName evidence="4">DUF2834 domain-containing protein</fullName>
    </recommendedName>
</protein>
<accession>E8R182</accession>
<feature type="transmembrane region" description="Helical" evidence="1">
    <location>
        <begin position="96"/>
        <end position="118"/>
    </location>
</feature>
<keyword evidence="1" id="KW-0472">Membrane</keyword>
<feature type="transmembrane region" description="Helical" evidence="1">
    <location>
        <begin position="27"/>
        <end position="45"/>
    </location>
</feature>
<evidence type="ECO:0000313" key="2">
    <source>
        <dbReference type="EMBL" id="ADV61288.1"/>
    </source>
</evidence>
<dbReference type="InParanoid" id="E8R182"/>
<reference key="1">
    <citation type="submission" date="2010-11" db="EMBL/GenBank/DDBJ databases">
        <title>The complete sequence of chromosome of Isophaera pallida ATCC 43644.</title>
        <authorList>
            <consortium name="US DOE Joint Genome Institute (JGI-PGF)"/>
            <person name="Lucas S."/>
            <person name="Copeland A."/>
            <person name="Lapidus A."/>
            <person name="Bruce D."/>
            <person name="Goodwin L."/>
            <person name="Pitluck S."/>
            <person name="Kyrpides N."/>
            <person name="Mavromatis K."/>
            <person name="Pagani I."/>
            <person name="Ivanova N."/>
            <person name="Saunders E."/>
            <person name="Brettin T."/>
            <person name="Detter J.C."/>
            <person name="Han C."/>
            <person name="Tapia R."/>
            <person name="Land M."/>
            <person name="Hauser L."/>
            <person name="Markowitz V."/>
            <person name="Cheng J.-F."/>
            <person name="Hugenholtz P."/>
            <person name="Woyke T."/>
            <person name="Wu D."/>
            <person name="Eisen J.A."/>
        </authorList>
    </citation>
    <scope>NUCLEOTIDE SEQUENCE</scope>
    <source>
        <strain>ATCC 43644</strain>
    </source>
</reference>
<dbReference type="Proteomes" id="UP000008631">
    <property type="component" value="Chromosome"/>
</dbReference>
<keyword evidence="1" id="KW-0812">Transmembrane</keyword>
<reference evidence="2 3" key="2">
    <citation type="journal article" date="2011" name="Stand. Genomic Sci.">
        <title>Complete genome sequence of Isosphaera pallida type strain (IS1B).</title>
        <authorList>
            <consortium name="US DOE Joint Genome Institute (JGI-PGF)"/>
            <person name="Goker M."/>
            <person name="Cleland D."/>
            <person name="Saunders E."/>
            <person name="Lapidus A."/>
            <person name="Nolan M."/>
            <person name="Lucas S."/>
            <person name="Hammon N."/>
            <person name="Deshpande S."/>
            <person name="Cheng J.F."/>
            <person name="Tapia R."/>
            <person name="Han C."/>
            <person name="Goodwin L."/>
            <person name="Pitluck S."/>
            <person name="Liolios K."/>
            <person name="Pagani I."/>
            <person name="Ivanova N."/>
            <person name="Mavromatis K."/>
            <person name="Pati A."/>
            <person name="Chen A."/>
            <person name="Palaniappan K."/>
            <person name="Land M."/>
            <person name="Hauser L."/>
            <person name="Chang Y.J."/>
            <person name="Jeffries C.D."/>
            <person name="Detter J.C."/>
            <person name="Beck B."/>
            <person name="Woyke T."/>
            <person name="Bristow J."/>
            <person name="Eisen J.A."/>
            <person name="Markowitz V."/>
            <person name="Hugenholtz P."/>
            <person name="Kyrpides N.C."/>
            <person name="Klenk H.P."/>
        </authorList>
    </citation>
    <scope>NUCLEOTIDE SEQUENCE [LARGE SCALE GENOMIC DNA]</scope>
    <source>
        <strain evidence="3">ATCC 43644 / DSM 9630 / IS1B</strain>
    </source>
</reference>
<dbReference type="OrthoDB" id="9801856at2"/>
<dbReference type="EMBL" id="CP002353">
    <property type="protein sequence ID" value="ADV61288.1"/>
    <property type="molecule type" value="Genomic_DNA"/>
</dbReference>
<evidence type="ECO:0000256" key="1">
    <source>
        <dbReference type="SAM" id="Phobius"/>
    </source>
</evidence>
<keyword evidence="1" id="KW-1133">Transmembrane helix</keyword>
<evidence type="ECO:0000313" key="3">
    <source>
        <dbReference type="Proteomes" id="UP000008631"/>
    </source>
</evidence>
<dbReference type="KEGG" id="ipa:Isop_0697"/>
<feature type="transmembrane region" description="Helical" evidence="1">
    <location>
        <begin position="66"/>
        <end position="84"/>
    </location>
</feature>
<sequence>MSHPQASPTSRPEPAATPVPFPSERNAVGWILLALVLIPGGWLLAQVQMTEGIFNDRLWNQFLADPALQFAGLDFFLTAGWVAIVMLERGVLQSPRFWICFAIFCAIPSLGVGLYVLIAPKRPLASLSSQA</sequence>
<gene>
    <name evidence="2" type="ordered locus">Isop_0697</name>
</gene>
<dbReference type="HOGENOM" id="CLU_1924735_0_0_0"/>